<keyword evidence="4" id="KW-1185">Reference proteome</keyword>
<organism evidence="3 4">
    <name type="scientific">Planococcus maitriensis</name>
    <dbReference type="NCBI Taxonomy" id="221799"/>
    <lineage>
        <taxon>Bacteria</taxon>
        <taxon>Bacillati</taxon>
        <taxon>Bacillota</taxon>
        <taxon>Bacilli</taxon>
        <taxon>Bacillales</taxon>
        <taxon>Caryophanaceae</taxon>
        <taxon>Planococcus</taxon>
    </lineage>
</organism>
<feature type="region of interest" description="Disordered" evidence="1">
    <location>
        <begin position="51"/>
        <end position="108"/>
    </location>
</feature>
<reference evidence="3 4" key="1">
    <citation type="submission" date="2018-06" db="EMBL/GenBank/DDBJ databases">
        <title>The draft genome sequences of strains SCU63 and S1.</title>
        <authorList>
            <person name="Gan L."/>
        </authorList>
    </citation>
    <scope>NUCLEOTIDE SEQUENCE [LARGE SCALE GENOMIC DNA]</scope>
    <source>
        <strain evidence="3 4">S1</strain>
    </source>
</reference>
<gene>
    <name evidence="3" type="ORF">DP119_04415</name>
</gene>
<comment type="caution">
    <text evidence="3">The sequence shown here is derived from an EMBL/GenBank/DDBJ whole genome shotgun (WGS) entry which is preliminary data.</text>
</comment>
<feature type="domain" description="PepSY" evidence="2">
    <location>
        <begin position="89"/>
        <end position="146"/>
    </location>
</feature>
<dbReference type="OrthoDB" id="9780101at2"/>
<dbReference type="Gene3D" id="3.10.450.40">
    <property type="match status" value="1"/>
</dbReference>
<feature type="region of interest" description="Disordered" evidence="1">
    <location>
        <begin position="144"/>
        <end position="166"/>
    </location>
</feature>
<dbReference type="AlphaFoldDB" id="A0A365KAU1"/>
<feature type="compositionally biased region" description="Polar residues" evidence="1">
    <location>
        <begin position="79"/>
        <end position="90"/>
    </location>
</feature>
<proteinExistence type="predicted"/>
<protein>
    <recommendedName>
        <fullName evidence="2">PepSY domain-containing protein</fullName>
    </recommendedName>
</protein>
<evidence type="ECO:0000313" key="3">
    <source>
        <dbReference type="EMBL" id="RAZ69910.1"/>
    </source>
</evidence>
<evidence type="ECO:0000313" key="4">
    <source>
        <dbReference type="Proteomes" id="UP000251869"/>
    </source>
</evidence>
<name>A0A365KAU1_9BACL</name>
<feature type="compositionally biased region" description="Acidic residues" evidence="1">
    <location>
        <begin position="146"/>
        <end position="166"/>
    </location>
</feature>
<dbReference type="InterPro" id="IPR025711">
    <property type="entry name" value="PepSY"/>
</dbReference>
<dbReference type="EMBL" id="QLZQ01000001">
    <property type="protein sequence ID" value="RAZ69910.1"/>
    <property type="molecule type" value="Genomic_DNA"/>
</dbReference>
<dbReference type="Proteomes" id="UP000251869">
    <property type="component" value="Unassembled WGS sequence"/>
</dbReference>
<accession>A0A365KAU1</accession>
<evidence type="ECO:0000259" key="2">
    <source>
        <dbReference type="Pfam" id="PF03413"/>
    </source>
</evidence>
<evidence type="ECO:0000256" key="1">
    <source>
        <dbReference type="SAM" id="MobiDB-lite"/>
    </source>
</evidence>
<sequence length="166" mass="17732">MAIFKVTPEQEEIKLKKLIYVSAAAGILAFGGIVLADSENTAPAVQKFQDAASSNNGTGNLNRGAAPESKTAQVAPIERQSTGNGQQLIGKQQAIEAAKSAAPGKIDDVELEKEDGWAYYEVELEDGKTDYDVIVDAADGTVVSVESDDDNHNDDNDHDDYDNDDD</sequence>
<feature type="compositionally biased region" description="Polar residues" evidence="1">
    <location>
        <begin position="51"/>
        <end position="61"/>
    </location>
</feature>
<dbReference type="Pfam" id="PF03413">
    <property type="entry name" value="PepSY"/>
    <property type="match status" value="1"/>
</dbReference>